<feature type="compositionally biased region" description="Polar residues" evidence="1">
    <location>
        <begin position="1"/>
        <end position="13"/>
    </location>
</feature>
<dbReference type="RefSeq" id="WP_085466288.1">
    <property type="nucleotide sequence ID" value="NZ_FXBL01000004.1"/>
</dbReference>
<sequence>MSDTTFYSPNLPQLVSGASERTPQGSVGSISAIIGRIEEAIESETASIRSDPKFDIHASNAKKSRYLYELNRAVKGISMSDFAEKHRDAIVRLREKLVANEAVIRAHLAAVAEVAGLIQTAIERAETDGTYSTSAFQRI</sequence>
<dbReference type="EMBL" id="FXBL01000004">
    <property type="protein sequence ID" value="SMH52147.1"/>
    <property type="molecule type" value="Genomic_DNA"/>
</dbReference>
<evidence type="ECO:0000256" key="1">
    <source>
        <dbReference type="SAM" id="MobiDB-lite"/>
    </source>
</evidence>
<evidence type="ECO:0000313" key="2">
    <source>
        <dbReference type="EMBL" id="SMH52147.1"/>
    </source>
</evidence>
<organism evidence="2 3">
    <name type="scientific">Mesorhizobium australicum</name>
    <dbReference type="NCBI Taxonomy" id="536018"/>
    <lineage>
        <taxon>Bacteria</taxon>
        <taxon>Pseudomonadati</taxon>
        <taxon>Pseudomonadota</taxon>
        <taxon>Alphaproteobacteria</taxon>
        <taxon>Hyphomicrobiales</taxon>
        <taxon>Phyllobacteriaceae</taxon>
        <taxon>Mesorhizobium</taxon>
    </lineage>
</organism>
<name>A0A1X7PKU4_9HYPH</name>
<dbReference type="AlphaFoldDB" id="A0A1X7PKU4"/>
<proteinExistence type="predicted"/>
<keyword evidence="3" id="KW-1185">Reference proteome</keyword>
<evidence type="ECO:0000313" key="3">
    <source>
        <dbReference type="Proteomes" id="UP000193083"/>
    </source>
</evidence>
<reference evidence="3" key="1">
    <citation type="submission" date="2017-04" db="EMBL/GenBank/DDBJ databases">
        <authorList>
            <person name="Varghese N."/>
            <person name="Submissions S."/>
        </authorList>
    </citation>
    <scope>NUCLEOTIDE SEQUENCE [LARGE SCALE GENOMIC DNA]</scope>
    <source>
        <strain evidence="3">B5P</strain>
    </source>
</reference>
<dbReference type="OrthoDB" id="8294122at2"/>
<accession>A0A1X7PKU4</accession>
<feature type="region of interest" description="Disordered" evidence="1">
    <location>
        <begin position="1"/>
        <end position="26"/>
    </location>
</feature>
<dbReference type="Proteomes" id="UP000193083">
    <property type="component" value="Unassembled WGS sequence"/>
</dbReference>
<gene>
    <name evidence="2" type="ORF">SAMN02982922_4613</name>
</gene>
<protein>
    <submittedName>
        <fullName evidence="2">Uncharacterized protein</fullName>
    </submittedName>
</protein>